<evidence type="ECO:0000256" key="1">
    <source>
        <dbReference type="PROSITE-ProRule" id="PRU00339"/>
    </source>
</evidence>
<dbReference type="Proteomes" id="UP000681720">
    <property type="component" value="Unassembled WGS sequence"/>
</dbReference>
<dbReference type="EMBL" id="CAJOBJ010007501">
    <property type="protein sequence ID" value="CAF4087487.1"/>
    <property type="molecule type" value="Genomic_DNA"/>
</dbReference>
<dbReference type="Proteomes" id="UP000663824">
    <property type="component" value="Unassembled WGS sequence"/>
</dbReference>
<evidence type="ECO:0000313" key="2">
    <source>
        <dbReference type="EMBL" id="CAF2072094.1"/>
    </source>
</evidence>
<keyword evidence="1" id="KW-0802">TPR repeat</keyword>
<dbReference type="PROSITE" id="PS50005">
    <property type="entry name" value="TPR"/>
    <property type="match status" value="1"/>
</dbReference>
<proteinExistence type="predicted"/>
<dbReference type="InterPro" id="IPR011990">
    <property type="entry name" value="TPR-like_helical_dom_sf"/>
</dbReference>
<comment type="caution">
    <text evidence="2">The sequence shown here is derived from an EMBL/GenBank/DDBJ whole genome shotgun (WGS) entry which is preliminary data.</text>
</comment>
<sequence>CKLEDLAAAKRSGTIALELQNSLKLNVPAIYTEMGLISRALGEYQHALTYHQTSIEMERKTKIKEDEEISIEYMDLVMAYCKCSMLKSVLYWCEKVAL</sequence>
<evidence type="ECO:0000313" key="4">
    <source>
        <dbReference type="Proteomes" id="UP000663824"/>
    </source>
</evidence>
<organism evidence="2 4">
    <name type="scientific">Rotaria magnacalcarata</name>
    <dbReference type="NCBI Taxonomy" id="392030"/>
    <lineage>
        <taxon>Eukaryota</taxon>
        <taxon>Metazoa</taxon>
        <taxon>Spiralia</taxon>
        <taxon>Gnathifera</taxon>
        <taxon>Rotifera</taxon>
        <taxon>Eurotatoria</taxon>
        <taxon>Bdelloidea</taxon>
        <taxon>Philodinida</taxon>
        <taxon>Philodinidae</taxon>
        <taxon>Rotaria</taxon>
    </lineage>
</organism>
<feature type="repeat" description="TPR" evidence="1">
    <location>
        <begin position="28"/>
        <end position="61"/>
    </location>
</feature>
<accession>A0A816R9P5</accession>
<dbReference type="Gene3D" id="1.25.40.10">
    <property type="entry name" value="Tetratricopeptide repeat domain"/>
    <property type="match status" value="1"/>
</dbReference>
<name>A0A816R9P5_9BILA</name>
<dbReference type="SUPFAM" id="SSF48452">
    <property type="entry name" value="TPR-like"/>
    <property type="match status" value="1"/>
</dbReference>
<dbReference type="EMBL" id="CAJNRE010008300">
    <property type="protein sequence ID" value="CAF2072094.1"/>
    <property type="molecule type" value="Genomic_DNA"/>
</dbReference>
<evidence type="ECO:0000313" key="3">
    <source>
        <dbReference type="EMBL" id="CAF4087487.1"/>
    </source>
</evidence>
<protein>
    <submittedName>
        <fullName evidence="2">Uncharacterized protein</fullName>
    </submittedName>
</protein>
<gene>
    <name evidence="3" type="ORF">GIL414_LOCUS16415</name>
    <name evidence="2" type="ORF">MBJ925_LOCUS16913</name>
</gene>
<feature type="non-terminal residue" evidence="2">
    <location>
        <position position="1"/>
    </location>
</feature>
<reference evidence="2" key="1">
    <citation type="submission" date="2021-02" db="EMBL/GenBank/DDBJ databases">
        <authorList>
            <person name="Nowell W R."/>
        </authorList>
    </citation>
    <scope>NUCLEOTIDE SEQUENCE</scope>
</reference>
<dbReference type="AlphaFoldDB" id="A0A816R9P5"/>
<dbReference type="InterPro" id="IPR019734">
    <property type="entry name" value="TPR_rpt"/>
</dbReference>